<protein>
    <recommendedName>
        <fullName evidence="4">Spore cortex biosynthesis protein YabQ</fullName>
    </recommendedName>
</protein>
<keyword evidence="1" id="KW-0472">Membrane</keyword>
<dbReference type="InterPro" id="IPR019074">
    <property type="entry name" value="YabQ"/>
</dbReference>
<organism evidence="2 3">
    <name type="scientific">Solibaculum mannosilyticum</name>
    <dbReference type="NCBI Taxonomy" id="2780922"/>
    <lineage>
        <taxon>Bacteria</taxon>
        <taxon>Bacillati</taxon>
        <taxon>Bacillota</taxon>
        <taxon>Clostridia</taxon>
        <taxon>Eubacteriales</taxon>
        <taxon>Oscillospiraceae</taxon>
        <taxon>Solibaculum</taxon>
    </lineage>
</organism>
<dbReference type="KEGG" id="sman:C12CBH8_08390"/>
<dbReference type="AlphaFoldDB" id="A0A7I8D0A3"/>
<accession>A0A7I8D0A3</accession>
<dbReference type="Pfam" id="PF09578">
    <property type="entry name" value="Spore_YabQ"/>
    <property type="match status" value="1"/>
</dbReference>
<feature type="transmembrane region" description="Helical" evidence="1">
    <location>
        <begin position="12"/>
        <end position="29"/>
    </location>
</feature>
<evidence type="ECO:0008006" key="4">
    <source>
        <dbReference type="Google" id="ProtNLM"/>
    </source>
</evidence>
<proteinExistence type="predicted"/>
<sequence>MGISLADQTMDFLFSCGVGFVLGAFYELFRFYRIIMRPGKVLVFFQDLFYWTVCGVATFLFIFWANAGEIRGFLIVGELLGAVIYYCTLGWLMLQNARLIARILHRISMFLKKYVWTPLTKPFRLLWRAIRKRTGKISQTTKKVGISAKNRLKKHRALLYNLFNGIRLSGSKKAGKGE</sequence>
<keyword evidence="3" id="KW-1185">Reference proteome</keyword>
<dbReference type="NCBIfam" id="TIGR02893">
    <property type="entry name" value="spore_yabQ"/>
    <property type="match status" value="1"/>
</dbReference>
<reference evidence="3" key="1">
    <citation type="submission" date="2020-07" db="EMBL/GenBank/DDBJ databases">
        <title>Complete genome sequencing of Clostridia bacterium strain 12CBH8.</title>
        <authorList>
            <person name="Sakamoto M."/>
            <person name="Murakami T."/>
            <person name="Mori H."/>
        </authorList>
    </citation>
    <scope>NUCLEOTIDE SEQUENCE [LARGE SCALE GENOMIC DNA]</scope>
    <source>
        <strain evidence="3">12CBH8</strain>
    </source>
</reference>
<feature type="transmembrane region" description="Helical" evidence="1">
    <location>
        <begin position="70"/>
        <end position="94"/>
    </location>
</feature>
<keyword evidence="1" id="KW-1133">Transmembrane helix</keyword>
<evidence type="ECO:0000256" key="1">
    <source>
        <dbReference type="SAM" id="Phobius"/>
    </source>
</evidence>
<dbReference type="Proteomes" id="UP000593890">
    <property type="component" value="Chromosome"/>
</dbReference>
<dbReference type="EMBL" id="AP023321">
    <property type="protein sequence ID" value="BCI60200.1"/>
    <property type="molecule type" value="Genomic_DNA"/>
</dbReference>
<dbReference type="RefSeq" id="WP_099321793.1">
    <property type="nucleotide sequence ID" value="NZ_AP023321.1"/>
</dbReference>
<feature type="transmembrane region" description="Helical" evidence="1">
    <location>
        <begin position="41"/>
        <end position="64"/>
    </location>
</feature>
<keyword evidence="1" id="KW-0812">Transmembrane</keyword>
<gene>
    <name evidence="2" type="ORF">C12CBH8_08390</name>
</gene>
<name>A0A7I8D0A3_9FIRM</name>
<evidence type="ECO:0000313" key="2">
    <source>
        <dbReference type="EMBL" id="BCI60200.1"/>
    </source>
</evidence>
<evidence type="ECO:0000313" key="3">
    <source>
        <dbReference type="Proteomes" id="UP000593890"/>
    </source>
</evidence>